<protein>
    <submittedName>
        <fullName evidence="1">Uncharacterized protein</fullName>
    </submittedName>
</protein>
<accession>A0AA86RUI7</accession>
<name>A0AA86RUI7_9FABA</name>
<dbReference type="AlphaFoldDB" id="A0AA86RUI7"/>
<dbReference type="EMBL" id="OY731398">
    <property type="protein sequence ID" value="CAJ1781909.1"/>
    <property type="molecule type" value="Genomic_DNA"/>
</dbReference>
<keyword evidence="2" id="KW-1185">Reference proteome</keyword>
<evidence type="ECO:0000313" key="2">
    <source>
        <dbReference type="Proteomes" id="UP001189624"/>
    </source>
</evidence>
<sequence>MASGLGGFIKVRVSLVEGFSLYWISKPHCQTAKQIEELEQDEAKPSIAARLDRLIRGTNPDSRISRSSCFNYSSLNGRAGQSVTGHPQRIDY</sequence>
<proteinExistence type="predicted"/>
<gene>
    <name evidence="1" type="ORF">AYBTSS11_LOCUS109</name>
</gene>
<evidence type="ECO:0000313" key="1">
    <source>
        <dbReference type="EMBL" id="CAJ1781909.1"/>
    </source>
</evidence>
<dbReference type="Proteomes" id="UP001189624">
    <property type="component" value="Chromosome 1"/>
</dbReference>
<organism evidence="1 2">
    <name type="scientific">Sphenostylis stenocarpa</name>
    <dbReference type="NCBI Taxonomy" id="92480"/>
    <lineage>
        <taxon>Eukaryota</taxon>
        <taxon>Viridiplantae</taxon>
        <taxon>Streptophyta</taxon>
        <taxon>Embryophyta</taxon>
        <taxon>Tracheophyta</taxon>
        <taxon>Spermatophyta</taxon>
        <taxon>Magnoliopsida</taxon>
        <taxon>eudicotyledons</taxon>
        <taxon>Gunneridae</taxon>
        <taxon>Pentapetalae</taxon>
        <taxon>rosids</taxon>
        <taxon>fabids</taxon>
        <taxon>Fabales</taxon>
        <taxon>Fabaceae</taxon>
        <taxon>Papilionoideae</taxon>
        <taxon>50 kb inversion clade</taxon>
        <taxon>NPAAA clade</taxon>
        <taxon>indigoferoid/millettioid clade</taxon>
        <taxon>Phaseoleae</taxon>
        <taxon>Sphenostylis</taxon>
    </lineage>
</organism>
<dbReference type="Gramene" id="rna-AYBTSS11_LOCUS109">
    <property type="protein sequence ID" value="CAJ1781909.1"/>
    <property type="gene ID" value="gene-AYBTSS11_LOCUS109"/>
</dbReference>
<reference evidence="1" key="1">
    <citation type="submission" date="2023-10" db="EMBL/GenBank/DDBJ databases">
        <authorList>
            <person name="Domelevo Entfellner J.-B."/>
        </authorList>
    </citation>
    <scope>NUCLEOTIDE SEQUENCE</scope>
</reference>